<dbReference type="Proteomes" id="UP000008635">
    <property type="component" value="Chromosome"/>
</dbReference>
<gene>
    <name evidence="2" type="ordered locus">Deima_1164</name>
</gene>
<dbReference type="STRING" id="709986.Deima_1164"/>
<keyword evidence="1" id="KW-1133">Transmembrane helix</keyword>
<feature type="transmembrane region" description="Helical" evidence="1">
    <location>
        <begin position="222"/>
        <end position="245"/>
    </location>
</feature>
<keyword evidence="1" id="KW-0472">Membrane</keyword>
<evidence type="ECO:0000313" key="2">
    <source>
        <dbReference type="EMBL" id="ADV66816.1"/>
    </source>
</evidence>
<feature type="transmembrane region" description="Helical" evidence="1">
    <location>
        <begin position="183"/>
        <end position="202"/>
    </location>
</feature>
<dbReference type="GO" id="GO:0016779">
    <property type="term" value="F:nucleotidyltransferase activity"/>
    <property type="evidence" value="ECO:0007669"/>
    <property type="project" value="UniProtKB-KW"/>
</dbReference>
<dbReference type="EMBL" id="CP002454">
    <property type="protein sequence ID" value="ADV66816.1"/>
    <property type="molecule type" value="Genomic_DNA"/>
</dbReference>
<evidence type="ECO:0000256" key="1">
    <source>
        <dbReference type="SAM" id="Phobius"/>
    </source>
</evidence>
<keyword evidence="1" id="KW-0812">Transmembrane</keyword>
<evidence type="ECO:0000313" key="3">
    <source>
        <dbReference type="Proteomes" id="UP000008635"/>
    </source>
</evidence>
<dbReference type="OrthoDB" id="1117602at2"/>
<dbReference type="RefSeq" id="WP_013556321.1">
    <property type="nucleotide sequence ID" value="NC_014958.1"/>
</dbReference>
<accession>E8U6X7</accession>
<dbReference type="KEGG" id="dmr:Deima_1164"/>
<feature type="transmembrane region" description="Helical" evidence="1">
    <location>
        <begin position="385"/>
        <end position="404"/>
    </location>
</feature>
<proteinExistence type="predicted"/>
<feature type="transmembrane region" description="Helical" evidence="1">
    <location>
        <begin position="354"/>
        <end position="373"/>
    </location>
</feature>
<dbReference type="HOGENOM" id="CLU_049584_0_0_0"/>
<feature type="transmembrane region" description="Helical" evidence="1">
    <location>
        <begin position="158"/>
        <end position="176"/>
    </location>
</feature>
<feature type="transmembrane region" description="Helical" evidence="1">
    <location>
        <begin position="300"/>
        <end position="317"/>
    </location>
</feature>
<dbReference type="InterPro" id="IPR037997">
    <property type="entry name" value="Dgk1-like"/>
</dbReference>
<sequence length="430" mass="44957" precursor="true">MTPTGGILVAATLLLALLGGARTLQVRARLHPEVARKCMHVGVGLIALSFPWLLREAWAVWTVCAVAVFTLVSLRVVRTLRDNVSGVLLSVERTSLGDVYFLGAVGALFTLAGRDTLLYVIPLLVLTFADAVAALIGVRYGQRRFVAADGVKSVEGSAAFALAAFFATHVPLLLFTDVGRAETLVLSALVGVLVMLLEAVAWEGLDNLFIPLGTLVVLRGHLSVPLDVQVLHLLLALALTALVFAARRALPLTAGALIGAAFIVYVCGTVGGPAWMYAPITVAAAWGVLRVMDPRAPGEYGVQAVGSLAAPALLWLLSARYLDRPQDAFPFTVAWAAQLACLWTFVYAPGPGRLPSPLPTVLSGALLLLPYVVMSGADRADWARGAAGVLAVAAAVLTCAALRTRAPLPLSTQVTVAGLASLVGFLPLAP</sequence>
<reference evidence="2 3" key="1">
    <citation type="journal article" date="2011" name="Stand. Genomic Sci.">
        <title>Complete genome sequence of Deinococcus maricopensis type strain (LB-34).</title>
        <authorList>
            <person name="Pukall R."/>
            <person name="Zeytun A."/>
            <person name="Lucas S."/>
            <person name="Lapidus A."/>
            <person name="Hammon N."/>
            <person name="Deshpande S."/>
            <person name="Nolan M."/>
            <person name="Cheng J.F."/>
            <person name="Pitluck S."/>
            <person name="Liolios K."/>
            <person name="Pagani I."/>
            <person name="Mikhailova N."/>
            <person name="Ivanova N."/>
            <person name="Mavromatis K."/>
            <person name="Pati A."/>
            <person name="Tapia R."/>
            <person name="Han C."/>
            <person name="Goodwin L."/>
            <person name="Chen A."/>
            <person name="Palaniappan K."/>
            <person name="Land M."/>
            <person name="Hauser L."/>
            <person name="Chang Y.J."/>
            <person name="Jeffries C.D."/>
            <person name="Brambilla E.M."/>
            <person name="Rohde M."/>
            <person name="Goker M."/>
            <person name="Detter J.C."/>
            <person name="Woyke T."/>
            <person name="Bristow J."/>
            <person name="Eisen J.A."/>
            <person name="Markowitz V."/>
            <person name="Hugenholtz P."/>
            <person name="Kyrpides N.C."/>
            <person name="Klenk H.P."/>
        </authorList>
    </citation>
    <scope>NUCLEOTIDE SEQUENCE [LARGE SCALE GENOMIC DNA]</scope>
    <source>
        <strain evidence="3">DSM 21211 / LMG 22137 / NRRL B-23946 / LB-34</strain>
    </source>
</reference>
<dbReference type="PANTHER" id="PTHR31303">
    <property type="entry name" value="CTP-DEPENDENT DIACYLGLYCEROL KINASE 1"/>
    <property type="match status" value="1"/>
</dbReference>
<dbReference type="GO" id="GO:0004143">
    <property type="term" value="F:ATP-dependent diacylglycerol kinase activity"/>
    <property type="evidence" value="ECO:0007669"/>
    <property type="project" value="InterPro"/>
</dbReference>
<dbReference type="PANTHER" id="PTHR31303:SF1">
    <property type="entry name" value="CTP-DEPENDENT DIACYLGLYCEROL KINASE 1"/>
    <property type="match status" value="1"/>
</dbReference>
<protein>
    <submittedName>
        <fullName evidence="2">Phosphatidate cytidylyltransferase</fullName>
    </submittedName>
</protein>
<keyword evidence="2" id="KW-0808">Transferase</keyword>
<name>E8U6X7_DEIML</name>
<feature type="transmembrane region" description="Helical" evidence="1">
    <location>
        <begin position="329"/>
        <end position="348"/>
    </location>
</feature>
<keyword evidence="2" id="KW-0548">Nucleotidyltransferase</keyword>
<reference evidence="3" key="2">
    <citation type="submission" date="2011-01" db="EMBL/GenBank/DDBJ databases">
        <title>The complete genome of Deinococcus maricopensis DSM 21211.</title>
        <authorList>
            <consortium name="US DOE Joint Genome Institute (JGI-PGF)"/>
            <person name="Lucas S."/>
            <person name="Copeland A."/>
            <person name="Lapidus A."/>
            <person name="Goodwin L."/>
            <person name="Pitluck S."/>
            <person name="Kyrpides N."/>
            <person name="Mavromatis K."/>
            <person name="Pagani I."/>
            <person name="Ivanova N."/>
            <person name="Ovchinnikova G."/>
            <person name="Zeytun A."/>
            <person name="Detter J.C."/>
            <person name="Han C."/>
            <person name="Land M."/>
            <person name="Hauser L."/>
            <person name="Markowitz V."/>
            <person name="Cheng J.-F."/>
            <person name="Hugenholtz P."/>
            <person name="Woyke T."/>
            <person name="Wu D."/>
            <person name="Pukall R."/>
            <person name="Gehrich-Schroeter G."/>
            <person name="Brambilla E."/>
            <person name="Klenk H.-P."/>
            <person name="Eisen J.A."/>
        </authorList>
    </citation>
    <scope>NUCLEOTIDE SEQUENCE [LARGE SCALE GENOMIC DNA]</scope>
    <source>
        <strain evidence="3">DSM 21211 / LMG 22137 / NRRL B-23946 / LB-34</strain>
    </source>
</reference>
<feature type="transmembrane region" description="Helical" evidence="1">
    <location>
        <begin position="257"/>
        <end position="280"/>
    </location>
</feature>
<dbReference type="AlphaFoldDB" id="E8U6X7"/>
<feature type="transmembrane region" description="Helical" evidence="1">
    <location>
        <begin position="58"/>
        <end position="77"/>
    </location>
</feature>
<dbReference type="eggNOG" id="COG0170">
    <property type="taxonomic scope" value="Bacteria"/>
</dbReference>
<organism evidence="2 3">
    <name type="scientific">Deinococcus maricopensis (strain DSM 21211 / LMG 22137 / NRRL B-23946 / LB-34)</name>
    <dbReference type="NCBI Taxonomy" id="709986"/>
    <lineage>
        <taxon>Bacteria</taxon>
        <taxon>Thermotogati</taxon>
        <taxon>Deinococcota</taxon>
        <taxon>Deinococci</taxon>
        <taxon>Deinococcales</taxon>
        <taxon>Deinococcaceae</taxon>
        <taxon>Deinococcus</taxon>
    </lineage>
</organism>
<keyword evidence="3" id="KW-1185">Reference proteome</keyword>
<feature type="transmembrane region" description="Helical" evidence="1">
    <location>
        <begin position="117"/>
        <end position="138"/>
    </location>
</feature>